<dbReference type="InterPro" id="IPR036986">
    <property type="entry name" value="S4_RNA-bd_sf"/>
</dbReference>
<dbReference type="InterPro" id="IPR002305">
    <property type="entry name" value="aa-tRNA-synth_Ic"/>
</dbReference>
<evidence type="ECO:0000256" key="2">
    <source>
        <dbReference type="ARBA" id="ARBA00022598"/>
    </source>
</evidence>
<evidence type="ECO:0000256" key="3">
    <source>
        <dbReference type="ARBA" id="ARBA00022741"/>
    </source>
</evidence>
<comment type="catalytic activity">
    <reaction evidence="8">
        <text>tRNA(Tyr) + L-tyrosine + ATP = L-tyrosyl-tRNA(Tyr) + AMP + diphosphate + H(+)</text>
        <dbReference type="Rhea" id="RHEA:10220"/>
        <dbReference type="Rhea" id="RHEA-COMP:9706"/>
        <dbReference type="Rhea" id="RHEA-COMP:9707"/>
        <dbReference type="ChEBI" id="CHEBI:15378"/>
        <dbReference type="ChEBI" id="CHEBI:30616"/>
        <dbReference type="ChEBI" id="CHEBI:33019"/>
        <dbReference type="ChEBI" id="CHEBI:58315"/>
        <dbReference type="ChEBI" id="CHEBI:78442"/>
        <dbReference type="ChEBI" id="CHEBI:78536"/>
        <dbReference type="ChEBI" id="CHEBI:456215"/>
        <dbReference type="EC" id="6.1.1.1"/>
    </reaction>
</comment>
<feature type="domain" description="RNA-binding S4" evidence="12">
    <location>
        <begin position="336"/>
        <end position="398"/>
    </location>
</feature>
<accession>A0A0G0ZBQ2</accession>
<dbReference type="NCBIfam" id="TIGR00234">
    <property type="entry name" value="tyrS"/>
    <property type="match status" value="1"/>
</dbReference>
<name>A0A0G0ZBQ2_9BACT</name>
<dbReference type="EMBL" id="LCDD01000022">
    <property type="protein sequence ID" value="KKS46140.1"/>
    <property type="molecule type" value="Genomic_DNA"/>
</dbReference>
<dbReference type="GO" id="GO:0003723">
    <property type="term" value="F:RNA binding"/>
    <property type="evidence" value="ECO:0007669"/>
    <property type="project" value="UniProtKB-KW"/>
</dbReference>
<sequence>MDPIEETLRRGVDKIYPTREALEKVLRSGQKIRLFQGFDPSGIQLHIGHLVGLLKLSQFQKLGHHVIFLIGDGTGQAGDPSGKLRTRDKFLSLQELRENARDYILQAAKVISFEGENKAEILYNGDWLNKLTLIDILEIAGHFTLQQLEERDLYADRKRRGEDINMREFMYPLLQGYDSVAMKVDLEIGGSDQMFNMLAGRKLVREMQNREKFVLTTPLLTDASGKKIGKTEGNVIALTSKPNDLYCLIMNLPDSAIINCFYFITDLPLSHVKQIENALKNGENPMIYKKQLALRLTKMLNSEKDAENAEKYFESVFQKSGQEGNLAEFQIREESLTLADLLIKLNMVKSKSEAKRLIREGAVDIDGVTVMDENSRISIKTGQTVRVGKHKFARIKKS</sequence>
<evidence type="ECO:0000256" key="4">
    <source>
        <dbReference type="ARBA" id="ARBA00022840"/>
    </source>
</evidence>
<keyword evidence="5 10" id="KW-0694">RNA-binding</keyword>
<keyword evidence="3 11" id="KW-0547">Nucleotide-binding</keyword>
<dbReference type="PRINTS" id="PR01040">
    <property type="entry name" value="TRNASYNTHTYR"/>
</dbReference>
<gene>
    <name evidence="13" type="ORF">UV09_C0022G0022</name>
</gene>
<dbReference type="Proteomes" id="UP000034320">
    <property type="component" value="Unassembled WGS sequence"/>
</dbReference>
<evidence type="ECO:0000256" key="7">
    <source>
        <dbReference type="ARBA" id="ARBA00023146"/>
    </source>
</evidence>
<dbReference type="PANTHER" id="PTHR11766">
    <property type="entry name" value="TYROSYL-TRNA SYNTHETASE"/>
    <property type="match status" value="1"/>
</dbReference>
<dbReference type="InterPro" id="IPR054608">
    <property type="entry name" value="SYY-like_C"/>
</dbReference>
<protein>
    <recommendedName>
        <fullName evidence="1 9">Tyrosine--tRNA ligase</fullName>
        <ecNumber evidence="1 9">6.1.1.1</ecNumber>
    </recommendedName>
</protein>
<evidence type="ECO:0000256" key="1">
    <source>
        <dbReference type="ARBA" id="ARBA00013160"/>
    </source>
</evidence>
<dbReference type="SUPFAM" id="SSF55174">
    <property type="entry name" value="Alpha-L RNA-binding motif"/>
    <property type="match status" value="1"/>
</dbReference>
<dbReference type="PANTHER" id="PTHR11766:SF1">
    <property type="entry name" value="TYROSINE--TRNA LIGASE"/>
    <property type="match status" value="1"/>
</dbReference>
<dbReference type="InterPro" id="IPR002942">
    <property type="entry name" value="S4_RNA-bd"/>
</dbReference>
<organism evidence="13 14">
    <name type="scientific">Candidatus Gottesmanbacteria bacterium GW2011_GWA2_42_18</name>
    <dbReference type="NCBI Taxonomy" id="1618442"/>
    <lineage>
        <taxon>Bacteria</taxon>
        <taxon>Candidatus Gottesmaniibacteriota</taxon>
    </lineage>
</organism>
<comment type="similarity">
    <text evidence="11">Belongs to the class-I aminoacyl-tRNA synthetase family.</text>
</comment>
<dbReference type="CDD" id="cd00165">
    <property type="entry name" value="S4"/>
    <property type="match status" value="1"/>
</dbReference>
<keyword evidence="6 11" id="KW-0648">Protein biosynthesis</keyword>
<keyword evidence="2 11" id="KW-0436">Ligase</keyword>
<dbReference type="AlphaFoldDB" id="A0A0G0ZBQ2"/>
<evidence type="ECO:0000313" key="14">
    <source>
        <dbReference type="Proteomes" id="UP000034320"/>
    </source>
</evidence>
<proteinExistence type="inferred from homology"/>
<comment type="caution">
    <text evidence="13">The sequence shown here is derived from an EMBL/GenBank/DDBJ whole genome shotgun (WGS) entry which is preliminary data.</text>
</comment>
<evidence type="ECO:0000256" key="11">
    <source>
        <dbReference type="RuleBase" id="RU363036"/>
    </source>
</evidence>
<keyword evidence="7 11" id="KW-0030">Aminoacyl-tRNA synthetase</keyword>
<reference evidence="13 14" key="1">
    <citation type="journal article" date="2015" name="Nature">
        <title>rRNA introns, odd ribosomes, and small enigmatic genomes across a large radiation of phyla.</title>
        <authorList>
            <person name="Brown C.T."/>
            <person name="Hug L.A."/>
            <person name="Thomas B.C."/>
            <person name="Sharon I."/>
            <person name="Castelle C.J."/>
            <person name="Singh A."/>
            <person name="Wilkins M.J."/>
            <person name="Williams K.H."/>
            <person name="Banfield J.F."/>
        </authorList>
    </citation>
    <scope>NUCLEOTIDE SEQUENCE [LARGE SCALE GENOMIC DNA]</scope>
</reference>
<dbReference type="GO" id="GO:0004831">
    <property type="term" value="F:tyrosine-tRNA ligase activity"/>
    <property type="evidence" value="ECO:0007669"/>
    <property type="project" value="UniProtKB-UniRule"/>
</dbReference>
<dbReference type="PATRIC" id="fig|1618442.3.peg.939"/>
<dbReference type="SMART" id="SM00363">
    <property type="entry name" value="S4"/>
    <property type="match status" value="1"/>
</dbReference>
<dbReference type="Gene3D" id="1.10.240.10">
    <property type="entry name" value="Tyrosyl-Transfer RNA Synthetase"/>
    <property type="match status" value="1"/>
</dbReference>
<dbReference type="Gene3D" id="3.10.290.10">
    <property type="entry name" value="RNA-binding S4 domain"/>
    <property type="match status" value="1"/>
</dbReference>
<dbReference type="InterPro" id="IPR002307">
    <property type="entry name" value="Tyr-tRNA-ligase"/>
</dbReference>
<keyword evidence="4 11" id="KW-0067">ATP-binding</keyword>
<dbReference type="GO" id="GO:0006437">
    <property type="term" value="P:tyrosyl-tRNA aminoacylation"/>
    <property type="evidence" value="ECO:0007669"/>
    <property type="project" value="UniProtKB-UniRule"/>
</dbReference>
<evidence type="ECO:0000259" key="12">
    <source>
        <dbReference type="SMART" id="SM00363"/>
    </source>
</evidence>
<dbReference type="Pfam" id="PF00579">
    <property type="entry name" value="tRNA-synt_1b"/>
    <property type="match status" value="1"/>
</dbReference>
<evidence type="ECO:0000256" key="9">
    <source>
        <dbReference type="NCBIfam" id="TIGR00234"/>
    </source>
</evidence>
<dbReference type="GO" id="GO:0005524">
    <property type="term" value="F:ATP binding"/>
    <property type="evidence" value="ECO:0007669"/>
    <property type="project" value="UniProtKB-KW"/>
</dbReference>
<dbReference type="EC" id="6.1.1.1" evidence="1 9"/>
<dbReference type="CDD" id="cd00805">
    <property type="entry name" value="TyrRS_core"/>
    <property type="match status" value="1"/>
</dbReference>
<dbReference type="Pfam" id="PF22421">
    <property type="entry name" value="SYY_C-terminal"/>
    <property type="match status" value="1"/>
</dbReference>
<dbReference type="PROSITE" id="PS50889">
    <property type="entry name" value="S4"/>
    <property type="match status" value="1"/>
</dbReference>
<dbReference type="Gene3D" id="3.40.50.620">
    <property type="entry name" value="HUPs"/>
    <property type="match status" value="1"/>
</dbReference>
<evidence type="ECO:0000313" key="13">
    <source>
        <dbReference type="EMBL" id="KKS46140.1"/>
    </source>
</evidence>
<evidence type="ECO:0000256" key="5">
    <source>
        <dbReference type="ARBA" id="ARBA00022884"/>
    </source>
</evidence>
<dbReference type="GO" id="GO:0005829">
    <property type="term" value="C:cytosol"/>
    <property type="evidence" value="ECO:0007669"/>
    <property type="project" value="TreeGrafter"/>
</dbReference>
<evidence type="ECO:0000256" key="10">
    <source>
        <dbReference type="PROSITE-ProRule" id="PRU00182"/>
    </source>
</evidence>
<evidence type="ECO:0000256" key="8">
    <source>
        <dbReference type="ARBA" id="ARBA00048248"/>
    </source>
</evidence>
<dbReference type="InterPro" id="IPR014729">
    <property type="entry name" value="Rossmann-like_a/b/a_fold"/>
</dbReference>
<dbReference type="InterPro" id="IPR024088">
    <property type="entry name" value="Tyr-tRNA-ligase_bac-type"/>
</dbReference>
<evidence type="ECO:0000256" key="6">
    <source>
        <dbReference type="ARBA" id="ARBA00022917"/>
    </source>
</evidence>
<dbReference type="SUPFAM" id="SSF52374">
    <property type="entry name" value="Nucleotidylyl transferase"/>
    <property type="match status" value="1"/>
</dbReference>